<dbReference type="Pfam" id="PF01494">
    <property type="entry name" value="FAD_binding_3"/>
    <property type="match status" value="1"/>
</dbReference>
<protein>
    <recommendedName>
        <fullName evidence="4">FAD-binding domain-containing protein</fullName>
    </recommendedName>
</protein>
<dbReference type="InterPro" id="IPR002938">
    <property type="entry name" value="FAD-bd"/>
</dbReference>
<dbReference type="GeneID" id="64656356"/>
<organism evidence="5 6">
    <name type="scientific">Suillus fuscotomentosus</name>
    <dbReference type="NCBI Taxonomy" id="1912939"/>
    <lineage>
        <taxon>Eukaryota</taxon>
        <taxon>Fungi</taxon>
        <taxon>Dikarya</taxon>
        <taxon>Basidiomycota</taxon>
        <taxon>Agaricomycotina</taxon>
        <taxon>Agaricomycetes</taxon>
        <taxon>Agaricomycetidae</taxon>
        <taxon>Boletales</taxon>
        <taxon>Suillineae</taxon>
        <taxon>Suillaceae</taxon>
        <taxon>Suillus</taxon>
    </lineage>
</organism>
<keyword evidence="3" id="KW-0560">Oxidoreductase</keyword>
<keyword evidence="6" id="KW-1185">Reference proteome</keyword>
<keyword evidence="2" id="KW-0274">FAD</keyword>
<dbReference type="InterPro" id="IPR036188">
    <property type="entry name" value="FAD/NAD-bd_sf"/>
</dbReference>
<dbReference type="AlphaFoldDB" id="A0AAD4E603"/>
<evidence type="ECO:0000313" key="5">
    <source>
        <dbReference type="EMBL" id="KAG1899074.1"/>
    </source>
</evidence>
<evidence type="ECO:0000313" key="6">
    <source>
        <dbReference type="Proteomes" id="UP001195769"/>
    </source>
</evidence>
<evidence type="ECO:0000256" key="2">
    <source>
        <dbReference type="ARBA" id="ARBA00022827"/>
    </source>
</evidence>
<feature type="domain" description="FAD-binding" evidence="4">
    <location>
        <begin position="5"/>
        <end position="64"/>
    </location>
</feature>
<dbReference type="EMBL" id="JABBWK010000035">
    <property type="protein sequence ID" value="KAG1899074.1"/>
    <property type="molecule type" value="Genomic_DNA"/>
</dbReference>
<comment type="caution">
    <text evidence="5">The sequence shown here is derived from an EMBL/GenBank/DDBJ whole genome shotgun (WGS) entry which is preliminary data.</text>
</comment>
<reference evidence="5" key="1">
    <citation type="journal article" date="2020" name="New Phytol.">
        <title>Comparative genomics reveals dynamic genome evolution in host specialist ectomycorrhizal fungi.</title>
        <authorList>
            <person name="Lofgren L.A."/>
            <person name="Nguyen N.H."/>
            <person name="Vilgalys R."/>
            <person name="Ruytinx J."/>
            <person name="Liao H.L."/>
            <person name="Branco S."/>
            <person name="Kuo A."/>
            <person name="LaButti K."/>
            <person name="Lipzen A."/>
            <person name="Andreopoulos W."/>
            <person name="Pangilinan J."/>
            <person name="Riley R."/>
            <person name="Hundley H."/>
            <person name="Na H."/>
            <person name="Barry K."/>
            <person name="Grigoriev I.V."/>
            <person name="Stajich J.E."/>
            <person name="Kennedy P.G."/>
        </authorList>
    </citation>
    <scope>NUCLEOTIDE SEQUENCE</scope>
    <source>
        <strain evidence="5">FC203</strain>
    </source>
</reference>
<evidence type="ECO:0000256" key="3">
    <source>
        <dbReference type="ARBA" id="ARBA00023002"/>
    </source>
</evidence>
<name>A0AAD4E603_9AGAM</name>
<keyword evidence="1" id="KW-0285">Flavoprotein</keyword>
<accession>A0AAD4E603</accession>
<dbReference type="GO" id="GO:0071949">
    <property type="term" value="F:FAD binding"/>
    <property type="evidence" value="ECO:0007669"/>
    <property type="project" value="InterPro"/>
</dbReference>
<dbReference type="Gene3D" id="3.50.50.60">
    <property type="entry name" value="FAD/NAD(P)-binding domain"/>
    <property type="match status" value="1"/>
</dbReference>
<sequence length="75" mass="8399">MKIAQSEELVFETIASLIPTEITSNKVVWMSDFRANMRMVNKFGEGRVFFAGDAAHIHSPAGGQDLIQVYKMHSI</sequence>
<proteinExistence type="predicted"/>
<dbReference type="GO" id="GO:0016491">
    <property type="term" value="F:oxidoreductase activity"/>
    <property type="evidence" value="ECO:0007669"/>
    <property type="project" value="UniProtKB-KW"/>
</dbReference>
<dbReference type="Proteomes" id="UP001195769">
    <property type="component" value="Unassembled WGS sequence"/>
</dbReference>
<evidence type="ECO:0000259" key="4">
    <source>
        <dbReference type="Pfam" id="PF01494"/>
    </source>
</evidence>
<gene>
    <name evidence="5" type="ORF">F5891DRAFT_1041339</name>
</gene>
<dbReference type="SUPFAM" id="SSF51905">
    <property type="entry name" value="FAD/NAD(P)-binding domain"/>
    <property type="match status" value="1"/>
</dbReference>
<dbReference type="Gene3D" id="3.30.70.2450">
    <property type="match status" value="1"/>
</dbReference>
<evidence type="ECO:0000256" key="1">
    <source>
        <dbReference type="ARBA" id="ARBA00022630"/>
    </source>
</evidence>
<dbReference type="RefSeq" id="XP_041224650.1">
    <property type="nucleotide sequence ID" value="XM_041362058.1"/>
</dbReference>